<keyword evidence="3" id="KW-0378">Hydrolase</keyword>
<dbReference type="Pfam" id="PF16346">
    <property type="entry name" value="GH32_BT1760-like_C"/>
    <property type="match status" value="1"/>
</dbReference>
<evidence type="ECO:0000256" key="4">
    <source>
        <dbReference type="ARBA" id="ARBA00023295"/>
    </source>
</evidence>
<dbReference type="Gene3D" id="2.60.120.560">
    <property type="entry name" value="Exo-inulinase, domain 1"/>
    <property type="match status" value="1"/>
</dbReference>
<evidence type="ECO:0000259" key="6">
    <source>
        <dbReference type="Pfam" id="PF00251"/>
    </source>
</evidence>
<dbReference type="GO" id="GO:0005975">
    <property type="term" value="P:carbohydrate metabolic process"/>
    <property type="evidence" value="ECO:0007669"/>
    <property type="project" value="InterPro"/>
</dbReference>
<dbReference type="Pfam" id="PF00251">
    <property type="entry name" value="Glyco_hydro_32N"/>
    <property type="match status" value="1"/>
</dbReference>
<evidence type="ECO:0000256" key="3">
    <source>
        <dbReference type="ARBA" id="ARBA00022801"/>
    </source>
</evidence>
<evidence type="ECO:0000313" key="8">
    <source>
        <dbReference type="EMBL" id="SHM42473.1"/>
    </source>
</evidence>
<reference evidence="8 9" key="1">
    <citation type="submission" date="2016-11" db="EMBL/GenBank/DDBJ databases">
        <authorList>
            <person name="Jaros S."/>
            <person name="Januszkiewicz K."/>
            <person name="Wedrychowicz H."/>
        </authorList>
    </citation>
    <scope>NUCLEOTIDE SEQUENCE [LARGE SCALE GENOMIC DNA]</scope>
    <source>
        <strain evidence="8 9">BPI-34</strain>
    </source>
</reference>
<proteinExistence type="inferred from homology"/>
<dbReference type="AlphaFoldDB" id="A0A1M7IPC0"/>
<dbReference type="GO" id="GO:0004564">
    <property type="term" value="F:beta-fructofuranosidase activity"/>
    <property type="evidence" value="ECO:0007669"/>
    <property type="project" value="UniProtKB-EC"/>
</dbReference>
<evidence type="ECO:0000256" key="5">
    <source>
        <dbReference type="SAM" id="SignalP"/>
    </source>
</evidence>
<evidence type="ECO:0000256" key="2">
    <source>
        <dbReference type="ARBA" id="ARBA00012758"/>
    </source>
</evidence>
<dbReference type="PANTHER" id="PTHR43101">
    <property type="entry name" value="BETA-FRUCTOSIDASE"/>
    <property type="match status" value="1"/>
</dbReference>
<dbReference type="SUPFAM" id="SSF75005">
    <property type="entry name" value="Arabinanase/levansucrase/invertase"/>
    <property type="match status" value="1"/>
</dbReference>
<comment type="similarity">
    <text evidence="1">Belongs to the glycosyl hydrolase 32 family.</text>
</comment>
<dbReference type="InterPro" id="IPR013148">
    <property type="entry name" value="Glyco_hydro_32_N"/>
</dbReference>
<evidence type="ECO:0000259" key="7">
    <source>
        <dbReference type="Pfam" id="PF16346"/>
    </source>
</evidence>
<name>A0A1M7IPC0_XYLRU</name>
<accession>A0A1M7IPC0</accession>
<dbReference type="SUPFAM" id="SSF49899">
    <property type="entry name" value="Concanavalin A-like lectins/glucanases"/>
    <property type="match status" value="1"/>
</dbReference>
<dbReference type="InterPro" id="IPR023296">
    <property type="entry name" value="Glyco_hydro_beta-prop_sf"/>
</dbReference>
<dbReference type="EMBL" id="FRCJ01000003">
    <property type="protein sequence ID" value="SHM42473.1"/>
    <property type="molecule type" value="Genomic_DNA"/>
</dbReference>
<dbReference type="PROSITE" id="PS51257">
    <property type="entry name" value="PROKAR_LIPOPROTEIN"/>
    <property type="match status" value="1"/>
</dbReference>
<dbReference type="CDD" id="cd08995">
    <property type="entry name" value="GH32_EcAec43-like"/>
    <property type="match status" value="1"/>
</dbReference>
<keyword evidence="5" id="KW-0732">Signal</keyword>
<evidence type="ECO:0000256" key="1">
    <source>
        <dbReference type="ARBA" id="ARBA00009902"/>
    </source>
</evidence>
<dbReference type="InterPro" id="IPR001362">
    <property type="entry name" value="Glyco_hydro_32"/>
</dbReference>
<dbReference type="InterPro" id="IPR051214">
    <property type="entry name" value="GH32_Enzymes"/>
</dbReference>
<feature type="domain" description="BT1760-like C-terminal" evidence="7">
    <location>
        <begin position="362"/>
        <end position="532"/>
    </location>
</feature>
<dbReference type="Gene3D" id="2.115.10.20">
    <property type="entry name" value="Glycosyl hydrolase domain, family 43"/>
    <property type="match status" value="1"/>
</dbReference>
<keyword evidence="4" id="KW-0326">Glycosidase</keyword>
<dbReference type="SMART" id="SM00640">
    <property type="entry name" value="Glyco_32"/>
    <property type="match status" value="1"/>
</dbReference>
<evidence type="ECO:0000313" key="9">
    <source>
        <dbReference type="Proteomes" id="UP000184280"/>
    </source>
</evidence>
<protein>
    <recommendedName>
        <fullName evidence="2">beta-fructofuranosidase</fullName>
        <ecNumber evidence="2">3.2.1.26</ecNumber>
    </recommendedName>
</protein>
<dbReference type="InterPro" id="IPR013320">
    <property type="entry name" value="ConA-like_dom_sf"/>
</dbReference>
<feature type="chain" id="PRO_5009926990" description="beta-fructofuranosidase" evidence="5">
    <location>
        <begin position="23"/>
        <end position="535"/>
    </location>
</feature>
<dbReference type="EC" id="3.2.1.26" evidence="2"/>
<feature type="domain" description="Glycosyl hydrolase family 32 N-terminal" evidence="6">
    <location>
        <begin position="72"/>
        <end position="323"/>
    </location>
</feature>
<feature type="signal peptide" evidence="5">
    <location>
        <begin position="1"/>
        <end position="22"/>
    </location>
</feature>
<dbReference type="OrthoDB" id="9759709at2"/>
<organism evidence="8 9">
    <name type="scientific">Xylanibacter ruminicola</name>
    <name type="common">Prevotella ruminicola</name>
    <dbReference type="NCBI Taxonomy" id="839"/>
    <lineage>
        <taxon>Bacteria</taxon>
        <taxon>Pseudomonadati</taxon>
        <taxon>Bacteroidota</taxon>
        <taxon>Bacteroidia</taxon>
        <taxon>Bacteroidales</taxon>
        <taxon>Prevotellaceae</taxon>
        <taxon>Xylanibacter</taxon>
    </lineage>
</organism>
<dbReference type="PANTHER" id="PTHR43101:SF1">
    <property type="entry name" value="BETA-FRUCTOSIDASE"/>
    <property type="match status" value="1"/>
</dbReference>
<gene>
    <name evidence="8" type="ORF">SAMN04488494_1944</name>
</gene>
<dbReference type="InterPro" id="IPR032507">
    <property type="entry name" value="BT1760-like_C"/>
</dbReference>
<sequence>MKTMIYSVFALMLSASALTACSDDEFSGDPAKDWNGTTTFFASTDAAGFGTYYTPSVGRVGDPMPFYDQKAGDFKVLYLQEFTNNMPYRFHPIWAVSTKDGANYESMGELIPFGANDYQQDAALGTGCAYEKDGTYYIYYTGHNGNCKNREVVMRATSTDFKTWTKDELWALNGPDFGYSSNDFRDPQIFVADDNLYHMVISTYPNGGGDPCFAEFKSSDLKNWEHVGRFKMIWDRMLECPDIFKMGDYWYLVYSESFRASWSRVVKYMMAKTYDELKNCFNDGPKWPADGPLWREGKLSTRAFYAAKTASNGTDRYIWGWCPFRSGADIHEKNVNVGAGDGNEPNWSGALVCHKIIQHNDGTLSLGAVPAMAAKYNQTVNTTVMESNGYNNGTLSGDGAYVLYNRLGECNHISFTVQTSNNWDKFGISFVRGIDSKKYYTMVINPEGENDRKVNFEQEGEEGKGFIEAADGYGFYRPADNTYNIDIYTDNSVIVMYINDTVCYTQRIYGIQKNCWSINNYGGSITVSDVKVTQQ</sequence>
<dbReference type="RefSeq" id="WP_073044847.1">
    <property type="nucleotide sequence ID" value="NZ_CP071890.1"/>
</dbReference>
<dbReference type="Proteomes" id="UP000184280">
    <property type="component" value="Unassembled WGS sequence"/>
</dbReference>